<dbReference type="Proteomes" id="UP000579812">
    <property type="component" value="Unassembled WGS sequence"/>
</dbReference>
<reference evidence="1 2" key="1">
    <citation type="submission" date="2020-04" db="EMBL/GenBank/DDBJ databases">
        <title>Chromosome-level genome assembly of a cyprinid fish Onychostoma macrolepis by integration of Nanopore Sequencing, Bionano and Hi-C technology.</title>
        <authorList>
            <person name="Wang D."/>
        </authorList>
    </citation>
    <scope>NUCLEOTIDE SEQUENCE [LARGE SCALE GENOMIC DNA]</scope>
    <source>
        <strain evidence="1">SWU-2019</strain>
        <tissue evidence="1">Muscle</tissue>
    </source>
</reference>
<name>A0A7J6BM85_9TELE</name>
<dbReference type="EMBL" id="JAAMOB010000023">
    <property type="protein sequence ID" value="KAF4096177.1"/>
    <property type="molecule type" value="Genomic_DNA"/>
</dbReference>
<proteinExistence type="predicted"/>
<evidence type="ECO:0000313" key="1">
    <source>
        <dbReference type="EMBL" id="KAF4096177.1"/>
    </source>
</evidence>
<protein>
    <submittedName>
        <fullName evidence="1">Uncharacterized protein</fullName>
    </submittedName>
</protein>
<dbReference type="AlphaFoldDB" id="A0A7J6BM85"/>
<gene>
    <name evidence="1" type="ORF">G5714_022146</name>
</gene>
<organism evidence="1 2">
    <name type="scientific">Onychostoma macrolepis</name>
    <dbReference type="NCBI Taxonomy" id="369639"/>
    <lineage>
        <taxon>Eukaryota</taxon>
        <taxon>Metazoa</taxon>
        <taxon>Chordata</taxon>
        <taxon>Craniata</taxon>
        <taxon>Vertebrata</taxon>
        <taxon>Euteleostomi</taxon>
        <taxon>Actinopterygii</taxon>
        <taxon>Neopterygii</taxon>
        <taxon>Teleostei</taxon>
        <taxon>Ostariophysi</taxon>
        <taxon>Cypriniformes</taxon>
        <taxon>Cyprinidae</taxon>
        <taxon>Acrossocheilinae</taxon>
        <taxon>Onychostoma</taxon>
    </lineage>
</organism>
<accession>A0A7J6BM85</accession>
<keyword evidence="2" id="KW-1185">Reference proteome</keyword>
<comment type="caution">
    <text evidence="1">The sequence shown here is derived from an EMBL/GenBank/DDBJ whole genome shotgun (WGS) entry which is preliminary data.</text>
</comment>
<evidence type="ECO:0000313" key="2">
    <source>
        <dbReference type="Proteomes" id="UP000579812"/>
    </source>
</evidence>
<sequence length="124" mass="13775">MERLCSKFLRIWLGVPPSFSAINLHSKTSKLPLPVSSVVEEFKDAKARAVSTLLSFEDGKVRHAIGTLLQVKASQSSLPHSGEVFRLRGETLETLRSLLTMRKGSNNVDAPMNTISEEDLHHHI</sequence>